<keyword evidence="3" id="KW-0285">Flavoprotein</keyword>
<comment type="catalytic activity">
    <reaction evidence="7">
        <text>a quinone + NADH + H(+) = a quinol + NAD(+)</text>
        <dbReference type="Rhea" id="RHEA:46160"/>
        <dbReference type="ChEBI" id="CHEBI:15378"/>
        <dbReference type="ChEBI" id="CHEBI:24646"/>
        <dbReference type="ChEBI" id="CHEBI:57540"/>
        <dbReference type="ChEBI" id="CHEBI:57945"/>
        <dbReference type="ChEBI" id="CHEBI:132124"/>
        <dbReference type="EC" id="1.6.5.9"/>
    </reaction>
</comment>
<dbReference type="InterPro" id="IPR000595">
    <property type="entry name" value="cNMP-bd_dom"/>
</dbReference>
<evidence type="ECO:0000256" key="7">
    <source>
        <dbReference type="ARBA" id="ARBA00047599"/>
    </source>
</evidence>
<dbReference type="GO" id="GO:0016491">
    <property type="term" value="F:oxidoreductase activity"/>
    <property type="evidence" value="ECO:0007669"/>
    <property type="project" value="UniProtKB-KW"/>
</dbReference>
<dbReference type="InterPro" id="IPR018490">
    <property type="entry name" value="cNMP-bd_dom_sf"/>
</dbReference>
<dbReference type="PRINTS" id="PR00368">
    <property type="entry name" value="FADPNR"/>
</dbReference>
<dbReference type="PANTHER" id="PTHR43706">
    <property type="entry name" value="NADH DEHYDROGENASE"/>
    <property type="match status" value="1"/>
</dbReference>
<name>A0ABR5SHE4_9BACT</name>
<dbReference type="SMART" id="SM00100">
    <property type="entry name" value="cNMP"/>
    <property type="match status" value="1"/>
</dbReference>
<dbReference type="Gene3D" id="2.60.120.10">
    <property type="entry name" value="Jelly Rolls"/>
    <property type="match status" value="1"/>
</dbReference>
<comment type="similarity">
    <text evidence="1">Belongs to the NADH dehydrogenase family.</text>
</comment>
<dbReference type="InterPro" id="IPR018488">
    <property type="entry name" value="cNMP-bd_CS"/>
</dbReference>
<dbReference type="PROSITE" id="PS00889">
    <property type="entry name" value="CNMP_BINDING_2"/>
    <property type="match status" value="1"/>
</dbReference>
<feature type="domain" description="Cyclic nucleotide-binding" evidence="8">
    <location>
        <begin position="424"/>
        <end position="527"/>
    </location>
</feature>
<keyword evidence="5 9" id="KW-0560">Oxidoreductase</keyword>
<dbReference type="EC" id="1.6.5.9" evidence="2"/>
<proteinExistence type="inferred from homology"/>
<sequence length="531" mass="58713">MEKTRILILGGGFGGIYTAMELCKALKKRPSDDLEIVMVNKENYTVYTPMLGEVISGNLSPLDVSIAIRDLCPRINLYVQGVEHIDFDRKVVITSINSSSVKNEIPYDHLVLAMGLEDNFSIVRGLSDHGLHFKSVADALILRYHIINLLEHADTEKDEAKRRKMLTFVVAGGGFSGVEAIGEMNDYVRGAARRYNNIKDEDIKMILLHGYERILPEFPPSLSDYSYNILKGKKIDIRLNVFIEAVTSDEAVLRGGTVIPTKTVVATIGGAPGAVLKALPLKKERGRIVVNQYLAVTELPNIWALGDCAYIMDNNTNKPCPPTAQFAVREGRRLAKNIIAEIDGSPKKPFSFKDLGMMGALGHHSAAGVVLGIKVSGLLGWMMWRFVYWSKLPGTVRKIRVAFDWILDFFVPLDIVNINLDPTENISKMHFEPGEMIFHEGDPGDKVFVILSGDAVVLKGVDQKPVGNLTIGDCFGEGALMHDRPRSASVRTVTAVDVLTVERKAFKALFTNVPVLREAFASLIHQRKDIA</sequence>
<dbReference type="InterPro" id="IPR023753">
    <property type="entry name" value="FAD/NAD-binding_dom"/>
</dbReference>
<accession>A0ABR5SHE4</accession>
<dbReference type="Proteomes" id="UP000060487">
    <property type="component" value="Unassembled WGS sequence"/>
</dbReference>
<keyword evidence="4" id="KW-0274">FAD</keyword>
<dbReference type="CDD" id="cd00038">
    <property type="entry name" value="CAP_ED"/>
    <property type="match status" value="1"/>
</dbReference>
<evidence type="ECO:0000256" key="1">
    <source>
        <dbReference type="ARBA" id="ARBA00005272"/>
    </source>
</evidence>
<evidence type="ECO:0000256" key="4">
    <source>
        <dbReference type="ARBA" id="ARBA00022827"/>
    </source>
</evidence>
<dbReference type="SUPFAM" id="SSF51905">
    <property type="entry name" value="FAD/NAD(P)-binding domain"/>
    <property type="match status" value="1"/>
</dbReference>
<dbReference type="PANTHER" id="PTHR43706:SF47">
    <property type="entry name" value="EXTERNAL NADH-UBIQUINONE OXIDOREDUCTASE 1, MITOCHONDRIAL-RELATED"/>
    <property type="match status" value="1"/>
</dbReference>
<keyword evidence="10" id="KW-1185">Reference proteome</keyword>
<evidence type="ECO:0000259" key="8">
    <source>
        <dbReference type="PROSITE" id="PS50042"/>
    </source>
</evidence>
<evidence type="ECO:0000313" key="9">
    <source>
        <dbReference type="EMBL" id="KWT87249.1"/>
    </source>
</evidence>
<dbReference type="Gene3D" id="3.50.50.100">
    <property type="match status" value="1"/>
</dbReference>
<dbReference type="EMBL" id="LNQR01000052">
    <property type="protein sequence ID" value="KWT87249.1"/>
    <property type="molecule type" value="Genomic_DNA"/>
</dbReference>
<dbReference type="Pfam" id="PF00027">
    <property type="entry name" value="cNMP_binding"/>
    <property type="match status" value="1"/>
</dbReference>
<dbReference type="InterPro" id="IPR036188">
    <property type="entry name" value="FAD/NAD-bd_sf"/>
</dbReference>
<dbReference type="InterPro" id="IPR014710">
    <property type="entry name" value="RmlC-like_jellyroll"/>
</dbReference>
<evidence type="ECO:0000256" key="2">
    <source>
        <dbReference type="ARBA" id="ARBA00012637"/>
    </source>
</evidence>
<evidence type="ECO:0000313" key="10">
    <source>
        <dbReference type="Proteomes" id="UP000060487"/>
    </source>
</evidence>
<keyword evidence="6" id="KW-0520">NAD</keyword>
<comment type="caution">
    <text evidence="9">The sequence shown here is derived from an EMBL/GenBank/DDBJ whole genome shotgun (WGS) entry which is preliminary data.</text>
</comment>
<dbReference type="RefSeq" id="WP_085051992.1">
    <property type="nucleotide sequence ID" value="NZ_LNQR01000052.1"/>
</dbReference>
<evidence type="ECO:0000256" key="6">
    <source>
        <dbReference type="ARBA" id="ARBA00023027"/>
    </source>
</evidence>
<protein>
    <recommendedName>
        <fullName evidence="2">NADH:ubiquinone reductase (non-electrogenic)</fullName>
        <ecNumber evidence="2">1.6.5.9</ecNumber>
    </recommendedName>
</protein>
<dbReference type="SUPFAM" id="SSF51206">
    <property type="entry name" value="cAMP-binding domain-like"/>
    <property type="match status" value="1"/>
</dbReference>
<organism evidence="9 10">
    <name type="scientific">Candidatus Magnetominusculus xianensis</name>
    <dbReference type="NCBI Taxonomy" id="1748249"/>
    <lineage>
        <taxon>Bacteria</taxon>
        <taxon>Pseudomonadati</taxon>
        <taxon>Nitrospirota</taxon>
        <taxon>Nitrospiria</taxon>
        <taxon>Nitrospirales</taxon>
        <taxon>Nitrospiraceae</taxon>
        <taxon>Candidatus Magnetominusculus</taxon>
    </lineage>
</organism>
<reference evidence="9 10" key="1">
    <citation type="submission" date="2015-11" db="EMBL/GenBank/DDBJ databases">
        <authorList>
            <person name="Lin W."/>
        </authorList>
    </citation>
    <scope>NUCLEOTIDE SEQUENCE [LARGE SCALE GENOMIC DNA]</scope>
    <source>
        <strain evidence="9 10">HCH-1</strain>
    </source>
</reference>
<gene>
    <name evidence="9" type="ORF">ASN18_1365</name>
</gene>
<dbReference type="Pfam" id="PF07992">
    <property type="entry name" value="Pyr_redox_2"/>
    <property type="match status" value="1"/>
</dbReference>
<dbReference type="InterPro" id="IPR045024">
    <property type="entry name" value="NDH-2"/>
</dbReference>
<evidence type="ECO:0000256" key="5">
    <source>
        <dbReference type="ARBA" id="ARBA00023002"/>
    </source>
</evidence>
<evidence type="ECO:0000256" key="3">
    <source>
        <dbReference type="ARBA" id="ARBA00022630"/>
    </source>
</evidence>
<dbReference type="PROSITE" id="PS50042">
    <property type="entry name" value="CNMP_BINDING_3"/>
    <property type="match status" value="1"/>
</dbReference>